<comment type="caution">
    <text evidence="2">The sequence shown here is derived from an EMBL/GenBank/DDBJ whole genome shotgun (WGS) entry which is preliminary data.</text>
</comment>
<dbReference type="InterPro" id="IPR002052">
    <property type="entry name" value="DNA_methylase_N6_adenine_CS"/>
</dbReference>
<accession>A0ABS6F7X6</accession>
<keyword evidence="2" id="KW-0489">Methyltransferase</keyword>
<keyword evidence="2" id="KW-0808">Transferase</keyword>
<proteinExistence type="predicted"/>
<dbReference type="CDD" id="cd02440">
    <property type="entry name" value="AdoMet_MTases"/>
    <property type="match status" value="1"/>
</dbReference>
<dbReference type="RefSeq" id="WP_216631879.1">
    <property type="nucleotide sequence ID" value="NZ_JAHLQN010000001.1"/>
</dbReference>
<reference evidence="2 3" key="1">
    <citation type="submission" date="2021-06" db="EMBL/GenBank/DDBJ databases">
        <authorList>
            <person name="Sun Q."/>
            <person name="Li D."/>
        </authorList>
    </citation>
    <scope>NUCLEOTIDE SEQUENCE [LARGE SCALE GENOMIC DNA]</scope>
    <source>
        <strain evidence="2 3">MSJ-2</strain>
    </source>
</reference>
<dbReference type="Pfam" id="PF19587">
    <property type="entry name" value="DUF6094"/>
    <property type="match status" value="1"/>
</dbReference>
<feature type="domain" description="DUF6094" evidence="1">
    <location>
        <begin position="10"/>
        <end position="346"/>
    </location>
</feature>
<dbReference type="GO" id="GO:0032259">
    <property type="term" value="P:methylation"/>
    <property type="evidence" value="ECO:0007669"/>
    <property type="project" value="UniProtKB-KW"/>
</dbReference>
<keyword evidence="3" id="KW-1185">Reference proteome</keyword>
<organism evidence="2 3">
    <name type="scientific">Dysosmobacter acutus</name>
    <dbReference type="NCBI Taxonomy" id="2841504"/>
    <lineage>
        <taxon>Bacteria</taxon>
        <taxon>Bacillati</taxon>
        <taxon>Bacillota</taxon>
        <taxon>Clostridia</taxon>
        <taxon>Eubacteriales</taxon>
        <taxon>Oscillospiraceae</taxon>
        <taxon>Dysosmobacter</taxon>
    </lineage>
</organism>
<dbReference type="Proteomes" id="UP000787672">
    <property type="component" value="Unassembled WGS sequence"/>
</dbReference>
<dbReference type="InterPro" id="IPR046076">
    <property type="entry name" value="DUF6094"/>
</dbReference>
<sequence length="469" mass="52525">MSELPDLSAQKPYALDQLAQLKGKIIQLSQSMVLQRARIERCRQSDLAAARDIYAELSKTREALVEALAQTQLFLMEMEEYALAKISGQLRQGLAGFALMSTGYKSVYEALSRFASSLPVGQKTNAAVVGRLMNNIKLGYYPTDPDNIDLLLRGIKFPEGVTTNLLDPCCGCGKALRQLAQGNNCYAYGVELDESRAEEAQTRLHRVGFGSFFHSSISREAFHLLFLNPPYLSVINESGGRSRHEKRFLIESLPALAYGGLLIYVIPYYRLTPDICRILVDNFDDLTVWRFTESEFRKFKQVAVLGVRKPRGTELQDTLWLEELASAPMSIRSLAEMPEERYALPDHTIEVNAFKGERFNQKELEQQLRRCNSFAQMMARSELDSGVKRPLLPLSISQIGLIGGSGMINGLIACDTPHIIKGRIVKVIRTESEEKFSVQGNHIGSEVKETITNKMIFNVLTPNGFKALT</sequence>
<evidence type="ECO:0000259" key="1">
    <source>
        <dbReference type="Pfam" id="PF19587"/>
    </source>
</evidence>
<evidence type="ECO:0000313" key="3">
    <source>
        <dbReference type="Proteomes" id="UP000787672"/>
    </source>
</evidence>
<protein>
    <submittedName>
        <fullName evidence="2">Class I SAM-dependent methyltransferase</fullName>
    </submittedName>
</protein>
<evidence type="ECO:0000313" key="2">
    <source>
        <dbReference type="EMBL" id="MBU5626388.1"/>
    </source>
</evidence>
<name>A0ABS6F7X6_9FIRM</name>
<dbReference type="PROSITE" id="PS00092">
    <property type="entry name" value="N6_MTASE"/>
    <property type="match status" value="1"/>
</dbReference>
<dbReference type="GO" id="GO:0008168">
    <property type="term" value="F:methyltransferase activity"/>
    <property type="evidence" value="ECO:0007669"/>
    <property type="project" value="UniProtKB-KW"/>
</dbReference>
<gene>
    <name evidence="2" type="ORF">KQI82_05560</name>
</gene>
<dbReference type="EMBL" id="JAHLQN010000001">
    <property type="protein sequence ID" value="MBU5626388.1"/>
    <property type="molecule type" value="Genomic_DNA"/>
</dbReference>